<dbReference type="InterPro" id="IPR005467">
    <property type="entry name" value="His_kinase_dom"/>
</dbReference>
<dbReference type="CDD" id="cd00130">
    <property type="entry name" value="PAS"/>
    <property type="match status" value="1"/>
</dbReference>
<name>A0A2K8Z7D9_9BACT</name>
<accession>A0A2K8Z7D9</accession>
<dbReference type="Gene3D" id="3.30.450.20">
    <property type="entry name" value="PAS domain"/>
    <property type="match status" value="1"/>
</dbReference>
<evidence type="ECO:0000256" key="5">
    <source>
        <dbReference type="ARBA" id="ARBA00022777"/>
    </source>
</evidence>
<dbReference type="SMART" id="SM00387">
    <property type="entry name" value="HATPase_c"/>
    <property type="match status" value="1"/>
</dbReference>
<dbReference type="InterPro" id="IPR003594">
    <property type="entry name" value="HATPase_dom"/>
</dbReference>
<evidence type="ECO:0000256" key="2">
    <source>
        <dbReference type="ARBA" id="ARBA00012438"/>
    </source>
</evidence>
<keyword evidence="4" id="KW-0808">Transferase</keyword>
<dbReference type="Gene3D" id="2.10.70.100">
    <property type="match status" value="1"/>
</dbReference>
<feature type="domain" description="PAC" evidence="9">
    <location>
        <begin position="91"/>
        <end position="143"/>
    </location>
</feature>
<dbReference type="RefSeq" id="WP_100992307.1">
    <property type="nucleotide sequence ID" value="NZ_CP025096.1"/>
</dbReference>
<evidence type="ECO:0000256" key="6">
    <source>
        <dbReference type="SAM" id="Coils"/>
    </source>
</evidence>
<keyword evidence="6" id="KW-0175">Coiled coil</keyword>
<dbReference type="PRINTS" id="PR00344">
    <property type="entry name" value="BCTRLSENSOR"/>
</dbReference>
<dbReference type="PROSITE" id="PS50112">
    <property type="entry name" value="PAS"/>
    <property type="match status" value="1"/>
</dbReference>
<dbReference type="EMBL" id="CP025096">
    <property type="protein sequence ID" value="AUD05754.1"/>
    <property type="molecule type" value="Genomic_DNA"/>
</dbReference>
<feature type="domain" description="Histidine kinase" evidence="7">
    <location>
        <begin position="179"/>
        <end position="405"/>
    </location>
</feature>
<dbReference type="KEGG" id="spir:CWM47_30255"/>
<protein>
    <recommendedName>
        <fullName evidence="2">histidine kinase</fullName>
        <ecNumber evidence="2">2.7.13.3</ecNumber>
    </recommendedName>
</protein>
<dbReference type="InterPro" id="IPR036097">
    <property type="entry name" value="HisK_dim/P_sf"/>
</dbReference>
<keyword evidence="3" id="KW-0597">Phosphoprotein</keyword>
<dbReference type="SMART" id="SM00388">
    <property type="entry name" value="HisKA"/>
    <property type="match status" value="1"/>
</dbReference>
<keyword evidence="5 10" id="KW-0418">Kinase</keyword>
<dbReference type="InterPro" id="IPR000014">
    <property type="entry name" value="PAS"/>
</dbReference>
<dbReference type="AlphaFoldDB" id="A0A2K8Z7D9"/>
<dbReference type="InterPro" id="IPR003661">
    <property type="entry name" value="HisK_dim/P_dom"/>
</dbReference>
<evidence type="ECO:0000256" key="4">
    <source>
        <dbReference type="ARBA" id="ARBA00022679"/>
    </source>
</evidence>
<dbReference type="PROSITE" id="PS50113">
    <property type="entry name" value="PAC"/>
    <property type="match status" value="1"/>
</dbReference>
<evidence type="ECO:0000259" key="9">
    <source>
        <dbReference type="PROSITE" id="PS50113"/>
    </source>
</evidence>
<evidence type="ECO:0000259" key="7">
    <source>
        <dbReference type="PROSITE" id="PS50109"/>
    </source>
</evidence>
<dbReference type="InterPro" id="IPR052162">
    <property type="entry name" value="Sensor_kinase/Photoreceptor"/>
</dbReference>
<dbReference type="NCBIfam" id="TIGR00229">
    <property type="entry name" value="sensory_box"/>
    <property type="match status" value="1"/>
</dbReference>
<evidence type="ECO:0000256" key="3">
    <source>
        <dbReference type="ARBA" id="ARBA00022553"/>
    </source>
</evidence>
<dbReference type="Gene3D" id="3.30.565.10">
    <property type="entry name" value="Histidine kinase-like ATPase, C-terminal domain"/>
    <property type="match status" value="1"/>
</dbReference>
<sequence>MTGIETSFDNEAALEIEQLRLALQAAQVGTWDYNLETNQAQWSDICKKLFGLPADMHITSATLLAKVHPDDQERVAQANARILSPHSDGDHNVIFRTQREDETYRWVQAKGRTILNEEGQILRFNGIVFDITELKQAQEALRQSAEVLEQRVTERTQALKEANQKLKKSNENLAEFAYIASHDLQEPLRKIQSFGDILKDQYTIELGDGITYLERMQVAARRMSTLIKDLLTFSRLSIRKEAMSWVSLTDIVTDVLLDLELSIQETGAEVELGPLPKVQGDVSQLTQLFQNLLSNAIKFGRIGIPPVIIVRADVVEAGNLPTLVQPVREADKYCRIDVADNGIGFDEKYVDRIFQVFQRLHGVSQYAGTGIGLAICEKVVTNHGGVIAASSQLGQGTTFSVYLPL</sequence>
<dbReference type="SMART" id="SM00086">
    <property type="entry name" value="PAC"/>
    <property type="match status" value="1"/>
</dbReference>
<dbReference type="FunFam" id="3.30.565.10:FF:000006">
    <property type="entry name" value="Sensor histidine kinase WalK"/>
    <property type="match status" value="1"/>
</dbReference>
<dbReference type="SMART" id="SM00091">
    <property type="entry name" value="PAS"/>
    <property type="match status" value="1"/>
</dbReference>
<dbReference type="InterPro" id="IPR004358">
    <property type="entry name" value="Sig_transdc_His_kin-like_C"/>
</dbReference>
<reference evidence="10 11" key="1">
    <citation type="submission" date="2017-11" db="EMBL/GenBank/DDBJ databases">
        <title>Taxonomic description and genome sequences of Spirosoma HA7 sp. nov., isolated from pollen microhabitat of Corylus avellana.</title>
        <authorList>
            <person name="Ambika Manirajan B."/>
            <person name="Suarez C."/>
            <person name="Ratering S."/>
            <person name="Geissler-Plaum R."/>
            <person name="Cardinale M."/>
            <person name="Sylvia S."/>
        </authorList>
    </citation>
    <scope>NUCLEOTIDE SEQUENCE [LARGE SCALE GENOMIC DNA]</scope>
    <source>
        <strain evidence="10 11">HA7</strain>
    </source>
</reference>
<dbReference type="GO" id="GO:0000155">
    <property type="term" value="F:phosphorelay sensor kinase activity"/>
    <property type="evidence" value="ECO:0007669"/>
    <property type="project" value="InterPro"/>
</dbReference>
<dbReference type="CDD" id="cd00082">
    <property type="entry name" value="HisKA"/>
    <property type="match status" value="1"/>
</dbReference>
<organism evidence="10 11">
    <name type="scientific">Spirosoma pollinicola</name>
    <dbReference type="NCBI Taxonomy" id="2057025"/>
    <lineage>
        <taxon>Bacteria</taxon>
        <taxon>Pseudomonadati</taxon>
        <taxon>Bacteroidota</taxon>
        <taxon>Cytophagia</taxon>
        <taxon>Cytophagales</taxon>
        <taxon>Cytophagaceae</taxon>
        <taxon>Spirosoma</taxon>
    </lineage>
</organism>
<evidence type="ECO:0000256" key="1">
    <source>
        <dbReference type="ARBA" id="ARBA00000085"/>
    </source>
</evidence>
<proteinExistence type="predicted"/>
<dbReference type="Pfam" id="PF02518">
    <property type="entry name" value="HATPase_c"/>
    <property type="match status" value="1"/>
</dbReference>
<comment type="catalytic activity">
    <reaction evidence="1">
        <text>ATP + protein L-histidine = ADP + protein N-phospho-L-histidine.</text>
        <dbReference type="EC" id="2.7.13.3"/>
    </reaction>
</comment>
<dbReference type="InterPro" id="IPR001610">
    <property type="entry name" value="PAC"/>
</dbReference>
<evidence type="ECO:0000313" key="10">
    <source>
        <dbReference type="EMBL" id="AUD05754.1"/>
    </source>
</evidence>
<dbReference type="InterPro" id="IPR036890">
    <property type="entry name" value="HATPase_C_sf"/>
</dbReference>
<gene>
    <name evidence="10" type="ORF">CWM47_30255</name>
</gene>
<dbReference type="InterPro" id="IPR035965">
    <property type="entry name" value="PAS-like_dom_sf"/>
</dbReference>
<evidence type="ECO:0000313" key="11">
    <source>
        <dbReference type="Proteomes" id="UP000232883"/>
    </source>
</evidence>
<dbReference type="Pfam" id="PF00512">
    <property type="entry name" value="HisKA"/>
    <property type="match status" value="1"/>
</dbReference>
<dbReference type="InterPro" id="IPR013655">
    <property type="entry name" value="PAS_fold_3"/>
</dbReference>
<dbReference type="OrthoDB" id="9124519at2"/>
<dbReference type="SUPFAM" id="SSF55785">
    <property type="entry name" value="PYP-like sensor domain (PAS domain)"/>
    <property type="match status" value="1"/>
</dbReference>
<dbReference type="SUPFAM" id="SSF55874">
    <property type="entry name" value="ATPase domain of HSP90 chaperone/DNA topoisomerase II/histidine kinase"/>
    <property type="match status" value="1"/>
</dbReference>
<dbReference type="InterPro" id="IPR000700">
    <property type="entry name" value="PAS-assoc_C"/>
</dbReference>
<feature type="coiled-coil region" evidence="6">
    <location>
        <begin position="131"/>
        <end position="172"/>
    </location>
</feature>
<dbReference type="Gene3D" id="1.10.287.130">
    <property type="match status" value="1"/>
</dbReference>
<dbReference type="Pfam" id="PF08447">
    <property type="entry name" value="PAS_3"/>
    <property type="match status" value="1"/>
</dbReference>
<dbReference type="PANTHER" id="PTHR43304">
    <property type="entry name" value="PHYTOCHROME-LIKE PROTEIN CPH1"/>
    <property type="match status" value="1"/>
</dbReference>
<dbReference type="Proteomes" id="UP000232883">
    <property type="component" value="Chromosome"/>
</dbReference>
<dbReference type="SUPFAM" id="SSF47384">
    <property type="entry name" value="Homodimeric domain of signal transducing histidine kinase"/>
    <property type="match status" value="1"/>
</dbReference>
<keyword evidence="11" id="KW-1185">Reference proteome</keyword>
<dbReference type="PANTHER" id="PTHR43304:SF1">
    <property type="entry name" value="PAC DOMAIN-CONTAINING PROTEIN"/>
    <property type="match status" value="1"/>
</dbReference>
<evidence type="ECO:0000259" key="8">
    <source>
        <dbReference type="PROSITE" id="PS50112"/>
    </source>
</evidence>
<feature type="domain" description="PAS" evidence="8">
    <location>
        <begin position="15"/>
        <end position="86"/>
    </location>
</feature>
<dbReference type="PROSITE" id="PS50109">
    <property type="entry name" value="HIS_KIN"/>
    <property type="match status" value="1"/>
</dbReference>
<dbReference type="EC" id="2.7.13.3" evidence="2"/>